<comment type="caution">
    <text evidence="2">The sequence shown here is derived from an EMBL/GenBank/DDBJ whole genome shotgun (WGS) entry which is preliminary data.</text>
</comment>
<proteinExistence type="predicted"/>
<reference evidence="2" key="2">
    <citation type="submission" date="2020-09" db="EMBL/GenBank/DDBJ databases">
        <authorList>
            <person name="Sun Q."/>
            <person name="Kim S."/>
        </authorList>
    </citation>
    <scope>NUCLEOTIDE SEQUENCE</scope>
    <source>
        <strain evidence="2">KCTC 42249</strain>
    </source>
</reference>
<keyword evidence="1" id="KW-0472">Membrane</keyword>
<accession>A0A8J3DVT8</accession>
<reference evidence="2" key="1">
    <citation type="journal article" date="2014" name="Int. J. Syst. Evol. Microbiol.">
        <title>Complete genome sequence of Corynebacterium casei LMG S-19264T (=DSM 44701T), isolated from a smear-ripened cheese.</title>
        <authorList>
            <consortium name="US DOE Joint Genome Institute (JGI-PGF)"/>
            <person name="Walter F."/>
            <person name="Albersmeier A."/>
            <person name="Kalinowski J."/>
            <person name="Ruckert C."/>
        </authorList>
    </citation>
    <scope>NUCLEOTIDE SEQUENCE</scope>
    <source>
        <strain evidence="2">KCTC 42249</strain>
    </source>
</reference>
<dbReference type="EMBL" id="BMZQ01000001">
    <property type="protein sequence ID" value="GHD05615.1"/>
    <property type="molecule type" value="Genomic_DNA"/>
</dbReference>
<evidence type="ECO:0000313" key="2">
    <source>
        <dbReference type="EMBL" id="GHD05615.1"/>
    </source>
</evidence>
<feature type="transmembrane region" description="Helical" evidence="1">
    <location>
        <begin position="6"/>
        <end position="25"/>
    </location>
</feature>
<keyword evidence="1" id="KW-1133">Transmembrane helix</keyword>
<keyword evidence="3" id="KW-1185">Reference proteome</keyword>
<sequence>MFGLISGLENMFLIGLFLYFIRNAIYGRSILPAFPRYFLIIFSGTTLVILALTTANLGIALRQKWMFMPMLLLLGFSYVPRSAYARYQEQVRRFQHRRVRHFP</sequence>
<protein>
    <submittedName>
        <fullName evidence="2">Uncharacterized protein</fullName>
    </submittedName>
</protein>
<gene>
    <name evidence="2" type="ORF">GCM10016234_01890</name>
</gene>
<dbReference type="Proteomes" id="UP000630142">
    <property type="component" value="Unassembled WGS sequence"/>
</dbReference>
<evidence type="ECO:0000256" key="1">
    <source>
        <dbReference type="SAM" id="Phobius"/>
    </source>
</evidence>
<keyword evidence="1" id="KW-0812">Transmembrane</keyword>
<dbReference type="AlphaFoldDB" id="A0A8J3DVT8"/>
<organism evidence="2 3">
    <name type="scientific">Tianweitania populi</name>
    <dbReference type="NCBI Taxonomy" id="1607949"/>
    <lineage>
        <taxon>Bacteria</taxon>
        <taxon>Pseudomonadati</taxon>
        <taxon>Pseudomonadota</taxon>
        <taxon>Alphaproteobacteria</taxon>
        <taxon>Hyphomicrobiales</taxon>
        <taxon>Phyllobacteriaceae</taxon>
        <taxon>Tianweitania</taxon>
    </lineage>
</organism>
<evidence type="ECO:0000313" key="3">
    <source>
        <dbReference type="Proteomes" id="UP000630142"/>
    </source>
</evidence>
<feature type="transmembrane region" description="Helical" evidence="1">
    <location>
        <begin position="37"/>
        <end position="59"/>
    </location>
</feature>
<name>A0A8J3DVT8_9HYPH</name>
<feature type="transmembrane region" description="Helical" evidence="1">
    <location>
        <begin position="65"/>
        <end position="84"/>
    </location>
</feature>